<keyword evidence="6" id="KW-0645">Protease</keyword>
<keyword evidence="7" id="KW-0812">Transmembrane</keyword>
<dbReference type="Pfam" id="PF11838">
    <property type="entry name" value="ERAP1_C"/>
    <property type="match status" value="1"/>
</dbReference>
<evidence type="ECO:0000256" key="7">
    <source>
        <dbReference type="ARBA" id="ARBA00022692"/>
    </source>
</evidence>
<keyword evidence="5" id="KW-1003">Cell membrane</keyword>
<comment type="subcellular location">
    <subcellularLocation>
        <location evidence="2">Cell membrane</location>
        <topology evidence="2">Single-pass type II membrane protein</topology>
    </subcellularLocation>
</comment>
<comment type="similarity">
    <text evidence="3">Belongs to the peptidase M1 family.</text>
</comment>
<feature type="domain" description="ERAP1-like C-terminal" evidence="16">
    <location>
        <begin position="117"/>
        <end position="438"/>
    </location>
</feature>
<evidence type="ECO:0000313" key="18">
    <source>
        <dbReference type="Proteomes" id="UP001163046"/>
    </source>
</evidence>
<evidence type="ECO:0000256" key="3">
    <source>
        <dbReference type="ARBA" id="ARBA00010136"/>
    </source>
</evidence>
<comment type="cofactor">
    <cofactor evidence="1">
        <name>Zn(2+)</name>
        <dbReference type="ChEBI" id="CHEBI:29105"/>
    </cofactor>
</comment>
<dbReference type="Gene3D" id="1.10.390.10">
    <property type="entry name" value="Neutral Protease Domain 2"/>
    <property type="match status" value="1"/>
</dbReference>
<keyword evidence="12" id="KW-0482">Metalloprotease</keyword>
<organism evidence="17 18">
    <name type="scientific">Desmophyllum pertusum</name>
    <dbReference type="NCBI Taxonomy" id="174260"/>
    <lineage>
        <taxon>Eukaryota</taxon>
        <taxon>Metazoa</taxon>
        <taxon>Cnidaria</taxon>
        <taxon>Anthozoa</taxon>
        <taxon>Hexacorallia</taxon>
        <taxon>Scleractinia</taxon>
        <taxon>Caryophylliina</taxon>
        <taxon>Caryophylliidae</taxon>
        <taxon>Desmophyllum</taxon>
    </lineage>
</organism>
<gene>
    <name evidence="17" type="ORF">OS493_036249</name>
</gene>
<evidence type="ECO:0000256" key="15">
    <source>
        <dbReference type="ARBA" id="ARBA00023180"/>
    </source>
</evidence>
<keyword evidence="14" id="KW-1015">Disulfide bond</keyword>
<keyword evidence="18" id="KW-1185">Reference proteome</keyword>
<dbReference type="GO" id="GO:0042277">
    <property type="term" value="F:peptide binding"/>
    <property type="evidence" value="ECO:0007669"/>
    <property type="project" value="TreeGrafter"/>
</dbReference>
<evidence type="ECO:0000313" key="17">
    <source>
        <dbReference type="EMBL" id="KAJ7382216.1"/>
    </source>
</evidence>
<comment type="caution">
    <text evidence="17">The sequence shown here is derived from an EMBL/GenBank/DDBJ whole genome shotgun (WGS) entry which is preliminary data.</text>
</comment>
<dbReference type="GO" id="GO:0008270">
    <property type="term" value="F:zinc ion binding"/>
    <property type="evidence" value="ECO:0007669"/>
    <property type="project" value="TreeGrafter"/>
</dbReference>
<keyword evidence="11" id="KW-1133">Transmembrane helix</keyword>
<accession>A0A9W9ZI80</accession>
<dbReference type="InterPro" id="IPR027268">
    <property type="entry name" value="Peptidase_M4/M1_CTD_sf"/>
</dbReference>
<keyword evidence="13" id="KW-0472">Membrane</keyword>
<evidence type="ECO:0000256" key="5">
    <source>
        <dbReference type="ARBA" id="ARBA00022475"/>
    </source>
</evidence>
<dbReference type="GO" id="GO:0005737">
    <property type="term" value="C:cytoplasm"/>
    <property type="evidence" value="ECO:0007669"/>
    <property type="project" value="TreeGrafter"/>
</dbReference>
<dbReference type="GO" id="GO:0043171">
    <property type="term" value="P:peptide catabolic process"/>
    <property type="evidence" value="ECO:0007669"/>
    <property type="project" value="TreeGrafter"/>
</dbReference>
<proteinExistence type="inferred from homology"/>
<evidence type="ECO:0000256" key="8">
    <source>
        <dbReference type="ARBA" id="ARBA00022723"/>
    </source>
</evidence>
<name>A0A9W9ZI80_9CNID</name>
<dbReference type="PANTHER" id="PTHR11533">
    <property type="entry name" value="PROTEASE M1 ZINC METALLOPROTEASE"/>
    <property type="match status" value="1"/>
</dbReference>
<evidence type="ECO:0000256" key="11">
    <source>
        <dbReference type="ARBA" id="ARBA00022989"/>
    </source>
</evidence>
<dbReference type="GO" id="GO:0070006">
    <property type="term" value="F:metalloaminopeptidase activity"/>
    <property type="evidence" value="ECO:0007669"/>
    <property type="project" value="TreeGrafter"/>
</dbReference>
<evidence type="ECO:0000256" key="2">
    <source>
        <dbReference type="ARBA" id="ARBA00004401"/>
    </source>
</evidence>
<dbReference type="SUPFAM" id="SSF55486">
    <property type="entry name" value="Metalloproteases ('zincins'), catalytic domain"/>
    <property type="match status" value="1"/>
</dbReference>
<evidence type="ECO:0000256" key="12">
    <source>
        <dbReference type="ARBA" id="ARBA00023049"/>
    </source>
</evidence>
<keyword evidence="8" id="KW-0479">Metal-binding</keyword>
<dbReference type="PANTHER" id="PTHR11533:SF276">
    <property type="entry name" value="GLUTAMYL AMINOPEPTIDASE"/>
    <property type="match status" value="1"/>
</dbReference>
<evidence type="ECO:0000256" key="9">
    <source>
        <dbReference type="ARBA" id="ARBA00022801"/>
    </source>
</evidence>
<evidence type="ECO:0000256" key="10">
    <source>
        <dbReference type="ARBA" id="ARBA00022833"/>
    </source>
</evidence>
<dbReference type="InterPro" id="IPR050344">
    <property type="entry name" value="Peptidase_M1_aminopeptidases"/>
</dbReference>
<evidence type="ECO:0000256" key="14">
    <source>
        <dbReference type="ARBA" id="ARBA00023157"/>
    </source>
</evidence>
<keyword evidence="4" id="KW-0031">Aminopeptidase</keyword>
<keyword evidence="9" id="KW-0378">Hydrolase</keyword>
<evidence type="ECO:0000256" key="6">
    <source>
        <dbReference type="ARBA" id="ARBA00022670"/>
    </source>
</evidence>
<keyword evidence="10" id="KW-0862">Zinc</keyword>
<evidence type="ECO:0000259" key="16">
    <source>
        <dbReference type="Pfam" id="PF11838"/>
    </source>
</evidence>
<dbReference type="OrthoDB" id="510539at2759"/>
<evidence type="ECO:0000256" key="13">
    <source>
        <dbReference type="ARBA" id="ARBA00023136"/>
    </source>
</evidence>
<dbReference type="FunFam" id="2.60.40.1910:FF:000003">
    <property type="entry name" value="Aminopeptidase"/>
    <property type="match status" value="1"/>
</dbReference>
<dbReference type="Gene3D" id="2.60.40.1910">
    <property type="match status" value="1"/>
</dbReference>
<dbReference type="FunFam" id="1.25.50.20:FF:000001">
    <property type="entry name" value="Aminopeptidase"/>
    <property type="match status" value="1"/>
</dbReference>
<evidence type="ECO:0000256" key="1">
    <source>
        <dbReference type="ARBA" id="ARBA00001947"/>
    </source>
</evidence>
<reference evidence="17" key="1">
    <citation type="submission" date="2023-01" db="EMBL/GenBank/DDBJ databases">
        <title>Genome assembly of the deep-sea coral Lophelia pertusa.</title>
        <authorList>
            <person name="Herrera S."/>
            <person name="Cordes E."/>
        </authorList>
    </citation>
    <scope>NUCLEOTIDE SEQUENCE</scope>
    <source>
        <strain evidence="17">USNM1676648</strain>
        <tissue evidence="17">Polyp</tissue>
    </source>
</reference>
<keyword evidence="15" id="KW-0325">Glycoprotein</keyword>
<evidence type="ECO:0000256" key="4">
    <source>
        <dbReference type="ARBA" id="ARBA00022438"/>
    </source>
</evidence>
<dbReference type="AlphaFoldDB" id="A0A9W9ZI80"/>
<dbReference type="GO" id="GO:0005615">
    <property type="term" value="C:extracellular space"/>
    <property type="evidence" value="ECO:0007669"/>
    <property type="project" value="TreeGrafter"/>
</dbReference>
<dbReference type="Gene3D" id="1.25.50.20">
    <property type="match status" value="1"/>
</dbReference>
<dbReference type="GO" id="GO:0006508">
    <property type="term" value="P:proteolysis"/>
    <property type="evidence" value="ECO:0007669"/>
    <property type="project" value="UniProtKB-KW"/>
</dbReference>
<dbReference type="InterPro" id="IPR024571">
    <property type="entry name" value="ERAP1-like_C_dom"/>
</dbReference>
<protein>
    <recommendedName>
        <fullName evidence="16">ERAP1-like C-terminal domain-containing protein</fullName>
    </recommendedName>
</protein>
<sequence>MRFEYANAKTEDLWEALKEESCVQGRCVDVKHIMDTWTLQMGYPVVDVRHNSGSNYSISQERFLYYTDGNVTSKFKSPYDYKWFIPFTYITSSSLSKVIPKEINMTLDTISWNGSGWIKGNVGQKGFYRVNYDNKNWDALADALKSDHKVLNISDRGGVIDDAFEIARSGKLNYTKALEMTSYLQAEEEYVPWQAAIKNFNFIKSLLTPTRPAYKYLQKYLLYQAEPHYKRLGFTDQGSHLETFLRPAILEIICDSREKACLSNASKYFHDWMKDPQKNQVPANLRSLVYYYGIATGGEEEWDFAFKQLLRTSVASESMKLMHGLAASSEPWILSRFLQISLDTTKIKSAEAPLVIGKVAENSPVGRHMAWEFILKHWDVLETRYGEGLYILRGVLESVTSGFTNEFQLQQLLNFVKERDNGSGLSSQSLLQAVERVKSNIAWFERNEKDLENWLKMFLSKKGELTDQ</sequence>
<dbReference type="GO" id="GO:0005886">
    <property type="term" value="C:plasma membrane"/>
    <property type="evidence" value="ECO:0007669"/>
    <property type="project" value="UniProtKB-SubCell"/>
</dbReference>
<dbReference type="EMBL" id="MU825932">
    <property type="protein sequence ID" value="KAJ7382216.1"/>
    <property type="molecule type" value="Genomic_DNA"/>
</dbReference>
<dbReference type="Proteomes" id="UP001163046">
    <property type="component" value="Unassembled WGS sequence"/>
</dbReference>